<evidence type="ECO:0000256" key="1">
    <source>
        <dbReference type="SAM" id="MobiDB-lite"/>
    </source>
</evidence>
<sequence>MKGFPARWGRGEPVAGRYREDKDAPPVPRRLVTRVVNAGLPLALGWVSPLPPRAESGARCTTDYLEHAPRFMTGFLCDVLLKEELRIHYILTVLGKLFLLMYFAS</sequence>
<dbReference type="AlphaFoldDB" id="A0ABC9WCA2"/>
<gene>
    <name evidence="2" type="ORF">GRJ2_000709200</name>
</gene>
<feature type="region of interest" description="Disordered" evidence="1">
    <location>
        <begin position="1"/>
        <end position="24"/>
    </location>
</feature>
<reference evidence="2 3" key="1">
    <citation type="submission" date="2024-06" db="EMBL/GenBank/DDBJ databases">
        <title>The draft genome of Grus japonensis, version 3.</title>
        <authorList>
            <person name="Nabeshima K."/>
            <person name="Suzuki S."/>
            <person name="Onuma M."/>
        </authorList>
    </citation>
    <scope>NUCLEOTIDE SEQUENCE [LARGE SCALE GENOMIC DNA]</scope>
    <source>
        <strain evidence="2 3">451A</strain>
    </source>
</reference>
<evidence type="ECO:0000313" key="3">
    <source>
        <dbReference type="Proteomes" id="UP001623348"/>
    </source>
</evidence>
<dbReference type="EMBL" id="BAAFJT010000002">
    <property type="protein sequence ID" value="GAB0182439.1"/>
    <property type="molecule type" value="Genomic_DNA"/>
</dbReference>
<comment type="caution">
    <text evidence="2">The sequence shown here is derived from an EMBL/GenBank/DDBJ whole genome shotgun (WGS) entry which is preliminary data.</text>
</comment>
<name>A0ABC9WCA2_GRUJA</name>
<accession>A0ABC9WCA2</accession>
<keyword evidence="3" id="KW-1185">Reference proteome</keyword>
<evidence type="ECO:0000313" key="2">
    <source>
        <dbReference type="EMBL" id="GAB0182439.1"/>
    </source>
</evidence>
<organism evidence="2 3">
    <name type="scientific">Grus japonensis</name>
    <name type="common">Japanese crane</name>
    <name type="synonym">Red-crowned crane</name>
    <dbReference type="NCBI Taxonomy" id="30415"/>
    <lineage>
        <taxon>Eukaryota</taxon>
        <taxon>Metazoa</taxon>
        <taxon>Chordata</taxon>
        <taxon>Craniata</taxon>
        <taxon>Vertebrata</taxon>
        <taxon>Euteleostomi</taxon>
        <taxon>Archelosauria</taxon>
        <taxon>Archosauria</taxon>
        <taxon>Dinosauria</taxon>
        <taxon>Saurischia</taxon>
        <taxon>Theropoda</taxon>
        <taxon>Coelurosauria</taxon>
        <taxon>Aves</taxon>
        <taxon>Neognathae</taxon>
        <taxon>Neoaves</taxon>
        <taxon>Gruiformes</taxon>
        <taxon>Gruidae</taxon>
        <taxon>Grus</taxon>
    </lineage>
</organism>
<proteinExistence type="predicted"/>
<protein>
    <submittedName>
        <fullName evidence="2">Uncharacterized protein</fullName>
    </submittedName>
</protein>
<dbReference type="Proteomes" id="UP001623348">
    <property type="component" value="Unassembled WGS sequence"/>
</dbReference>